<dbReference type="EMBL" id="BAEP01000056">
    <property type="protein sequence ID" value="GAC25219.1"/>
    <property type="molecule type" value="Genomic_DNA"/>
</dbReference>
<feature type="binding site" evidence="6 8">
    <location>
        <position position="239"/>
    </location>
    <ligand>
        <name>S-adenosyl-L-methionine</name>
        <dbReference type="ChEBI" id="CHEBI:59789"/>
    </ligand>
</feature>
<gene>
    <name evidence="6 12" type="primary">rlmM</name>
    <name evidence="12" type="ORF">GMES_2929</name>
</gene>
<comment type="caution">
    <text evidence="12">The sequence shown here is derived from an EMBL/GenBank/DDBJ whole genome shotgun (WGS) entry which is preliminary data.</text>
</comment>
<keyword evidence="4 6" id="KW-0808">Transferase</keyword>
<keyword evidence="5 6" id="KW-0949">S-adenosyl-L-methionine</keyword>
<reference evidence="12 13" key="1">
    <citation type="journal article" date="2017" name="Antonie Van Leeuwenhoek">
        <title>Rhizobium rhizosphaerae sp. nov., a novel species isolated from rice rhizosphere.</title>
        <authorList>
            <person name="Zhao J.J."/>
            <person name="Zhang J."/>
            <person name="Zhang R.J."/>
            <person name="Zhang C.W."/>
            <person name="Yin H.Q."/>
            <person name="Zhang X.X."/>
        </authorList>
    </citation>
    <scope>NUCLEOTIDE SEQUENCE [LARGE SCALE GENOMIC DNA]</scope>
    <source>
        <strain evidence="12 13">KMM 241</strain>
    </source>
</reference>
<comment type="catalytic activity">
    <reaction evidence="6">
        <text>cytidine(2498) in 23S rRNA + S-adenosyl-L-methionine = 2'-O-methylcytidine(2498) in 23S rRNA + S-adenosyl-L-homocysteine + H(+)</text>
        <dbReference type="Rhea" id="RHEA:42788"/>
        <dbReference type="Rhea" id="RHEA-COMP:10244"/>
        <dbReference type="Rhea" id="RHEA-COMP:10245"/>
        <dbReference type="ChEBI" id="CHEBI:15378"/>
        <dbReference type="ChEBI" id="CHEBI:57856"/>
        <dbReference type="ChEBI" id="CHEBI:59789"/>
        <dbReference type="ChEBI" id="CHEBI:74495"/>
        <dbReference type="ChEBI" id="CHEBI:82748"/>
        <dbReference type="EC" id="2.1.1.186"/>
    </reaction>
</comment>
<dbReference type="Pfam" id="PF18125">
    <property type="entry name" value="RlmM_FDX"/>
    <property type="match status" value="1"/>
</dbReference>
<sequence>MAGLALYCRTGFEKDLANEVIEKFAELNVYGYPELKTNSGLVLFHCYQAEDADRLAKTLPLTTLIFARQLFAFSERCEQLDTSDRIGPILNGCIEFPECGELRVEHADSTDGREISKFCRKISVPLRQALRGKRILTPLERSNLPVCHVYFEDSTTAIVGYSYPTNNSPYPLGILRLKFPNEAPSRSTLKLDEAFQLFIPKKEHAKRLSGGLHAVDLGACPGGWTYQLVKRGMFVEAVDNGAMDEALMATGQVRYCPEDGFKFQPRKNNVYWLVCDMIEQPQRVAKLMATWIATKRCQETVFNLKLPMKKRYESVKEALEIIDQCIDQHRAGPYDLKVKHLYHDREEVTVHMRLNT</sequence>
<dbReference type="InterPro" id="IPR002877">
    <property type="entry name" value="RNA_MeTrfase_FtsJ_dom"/>
</dbReference>
<comment type="subunit">
    <text evidence="6">Monomer.</text>
</comment>
<organism evidence="12 13">
    <name type="scientific">Paraglaciecola mesophila KMM 241</name>
    <dbReference type="NCBI Taxonomy" id="1128912"/>
    <lineage>
        <taxon>Bacteria</taxon>
        <taxon>Pseudomonadati</taxon>
        <taxon>Pseudomonadota</taxon>
        <taxon>Gammaproteobacteria</taxon>
        <taxon>Alteromonadales</taxon>
        <taxon>Alteromonadaceae</taxon>
        <taxon>Paraglaciecola</taxon>
    </lineage>
</organism>
<dbReference type="GO" id="GO:0008757">
    <property type="term" value="F:S-adenosylmethionine-dependent methyltransferase activity"/>
    <property type="evidence" value="ECO:0007669"/>
    <property type="project" value="UniProtKB-UniRule"/>
</dbReference>
<evidence type="ECO:0000256" key="4">
    <source>
        <dbReference type="ARBA" id="ARBA00022679"/>
    </source>
</evidence>
<evidence type="ECO:0000259" key="11">
    <source>
        <dbReference type="Pfam" id="PF21239"/>
    </source>
</evidence>
<accession>K6XX82</accession>
<name>K6XX82_9ALTE</name>
<dbReference type="Proteomes" id="UP000006263">
    <property type="component" value="Unassembled WGS sequence"/>
</dbReference>
<dbReference type="NCBIfam" id="NF008734">
    <property type="entry name" value="PRK11760.1"/>
    <property type="match status" value="1"/>
</dbReference>
<evidence type="ECO:0000259" key="10">
    <source>
        <dbReference type="Pfam" id="PF18125"/>
    </source>
</evidence>
<feature type="binding site" evidence="6 8">
    <location>
        <begin position="220"/>
        <end position="223"/>
    </location>
    <ligand>
        <name>S-adenosyl-L-methionine</name>
        <dbReference type="ChEBI" id="CHEBI:59789"/>
    </ligand>
</feature>
<dbReference type="SUPFAM" id="SSF53335">
    <property type="entry name" value="S-adenosyl-L-methionine-dependent methyltransferases"/>
    <property type="match status" value="1"/>
</dbReference>
<dbReference type="AlphaFoldDB" id="K6XX82"/>
<evidence type="ECO:0000256" key="7">
    <source>
        <dbReference type="PIRSR" id="PIRSR028774-1"/>
    </source>
</evidence>
<dbReference type="PANTHER" id="PTHR37524:SF2">
    <property type="entry name" value="RIBOSOMAL RNA METHYLTRANSFERASE FTSJ DOMAIN-CONTAINING PROTEIN"/>
    <property type="match status" value="1"/>
</dbReference>
<dbReference type="RefSeq" id="WP_006993370.1">
    <property type="nucleotide sequence ID" value="NZ_BAEP01000056.1"/>
</dbReference>
<keyword evidence="1 6" id="KW-0963">Cytoplasm</keyword>
<evidence type="ECO:0000256" key="1">
    <source>
        <dbReference type="ARBA" id="ARBA00022490"/>
    </source>
</evidence>
<dbReference type="PIRSF" id="PIRSF028774">
    <property type="entry name" value="UCP028774"/>
    <property type="match status" value="1"/>
</dbReference>
<evidence type="ECO:0000256" key="2">
    <source>
        <dbReference type="ARBA" id="ARBA00022552"/>
    </source>
</evidence>
<feature type="domain" description="Ribosomal RNA large subunit methyltransferase M THUMP-like" evidence="11">
    <location>
        <begin position="84"/>
        <end position="163"/>
    </location>
</feature>
<dbReference type="InterPro" id="IPR048646">
    <property type="entry name" value="RlmM_THUMP-like"/>
</dbReference>
<evidence type="ECO:0000256" key="6">
    <source>
        <dbReference type="HAMAP-Rule" id="MF_01551"/>
    </source>
</evidence>
<proteinExistence type="inferred from homology"/>
<evidence type="ECO:0000256" key="5">
    <source>
        <dbReference type="ARBA" id="ARBA00022691"/>
    </source>
</evidence>
<keyword evidence="2 6" id="KW-0698">rRNA processing</keyword>
<evidence type="ECO:0000313" key="13">
    <source>
        <dbReference type="Proteomes" id="UP000006263"/>
    </source>
</evidence>
<dbReference type="HAMAP" id="MF_01551">
    <property type="entry name" value="23SrRNA_methyltr_M"/>
    <property type="match status" value="1"/>
</dbReference>
<dbReference type="GO" id="GO:0006364">
    <property type="term" value="P:rRNA processing"/>
    <property type="evidence" value="ECO:0007669"/>
    <property type="project" value="UniProtKB-UniRule"/>
</dbReference>
<dbReference type="Pfam" id="PF01728">
    <property type="entry name" value="FtsJ"/>
    <property type="match status" value="1"/>
</dbReference>
<dbReference type="Gene3D" id="3.40.50.150">
    <property type="entry name" value="Vaccinia Virus protein VP39"/>
    <property type="match status" value="1"/>
</dbReference>
<dbReference type="Gene3D" id="3.30.70.2810">
    <property type="match status" value="1"/>
</dbReference>
<feature type="binding site" evidence="6 8">
    <location>
        <position position="276"/>
    </location>
    <ligand>
        <name>S-adenosyl-L-methionine</name>
        <dbReference type="ChEBI" id="CHEBI:59789"/>
    </ligand>
</feature>
<evidence type="ECO:0000256" key="8">
    <source>
        <dbReference type="PIRSR" id="PIRSR028774-2"/>
    </source>
</evidence>
<keyword evidence="3 6" id="KW-0489">Methyltransferase</keyword>
<feature type="binding site" evidence="6 8">
    <location>
        <position position="259"/>
    </location>
    <ligand>
        <name>S-adenosyl-L-methionine</name>
        <dbReference type="ChEBI" id="CHEBI:59789"/>
    </ligand>
</feature>
<dbReference type="OrthoDB" id="154490at2"/>
<feature type="active site" description="Proton acceptor" evidence="6 7">
    <location>
        <position position="305"/>
    </location>
</feature>
<comment type="function">
    <text evidence="6">Catalyzes the 2'-O-methylation at nucleotide C2498 in 23S rRNA.</text>
</comment>
<feature type="domain" description="Ribosomal RNA methyltransferase FtsJ" evidence="9">
    <location>
        <begin position="185"/>
        <end position="278"/>
    </location>
</feature>
<dbReference type="GO" id="GO:0032259">
    <property type="term" value="P:methylation"/>
    <property type="evidence" value="ECO:0007669"/>
    <property type="project" value="UniProtKB-KW"/>
</dbReference>
<dbReference type="EC" id="2.1.1.186" evidence="6"/>
<dbReference type="InterPro" id="IPR011224">
    <property type="entry name" value="rRNA_MeTrfase_M"/>
</dbReference>
<dbReference type="InterPro" id="IPR029063">
    <property type="entry name" value="SAM-dependent_MTases_sf"/>
</dbReference>
<dbReference type="Pfam" id="PF21239">
    <property type="entry name" value="RLMM_N"/>
    <property type="match status" value="1"/>
</dbReference>
<evidence type="ECO:0000256" key="3">
    <source>
        <dbReference type="ARBA" id="ARBA00022603"/>
    </source>
</evidence>
<protein>
    <recommendedName>
        <fullName evidence="6">Ribosomal RNA large subunit methyltransferase M</fullName>
        <ecNumber evidence="6">2.1.1.186</ecNumber>
    </recommendedName>
    <alternativeName>
        <fullName evidence="6">23S rRNA (cytidine2498-2'-O)-methyltransferase</fullName>
    </alternativeName>
    <alternativeName>
        <fullName evidence="6">23S rRNA 2'-O-ribose methyltransferase RlmM</fullName>
    </alternativeName>
</protein>
<dbReference type="Gene3D" id="3.30.2300.20">
    <property type="match status" value="1"/>
</dbReference>
<dbReference type="GO" id="GO:0005737">
    <property type="term" value="C:cytoplasm"/>
    <property type="evidence" value="ECO:0007669"/>
    <property type="project" value="UniProtKB-SubCell"/>
</dbReference>
<comment type="similarity">
    <text evidence="6">Belongs to the class I-like SAM-binding methyltransferase superfamily. RNA methyltransferase RlmE family. RlmM subfamily.</text>
</comment>
<dbReference type="InterPro" id="IPR040739">
    <property type="entry name" value="RlmM_FDX"/>
</dbReference>
<feature type="domain" description="RlmM ferredoxin-like" evidence="10">
    <location>
        <begin position="1"/>
        <end position="71"/>
    </location>
</feature>
<dbReference type="eggNOG" id="COG2933">
    <property type="taxonomic scope" value="Bacteria"/>
</dbReference>
<evidence type="ECO:0000313" key="12">
    <source>
        <dbReference type="EMBL" id="GAC25219.1"/>
    </source>
</evidence>
<feature type="binding site" evidence="6 8">
    <location>
        <position position="187"/>
    </location>
    <ligand>
        <name>S-adenosyl-L-methionine</name>
        <dbReference type="ChEBI" id="CHEBI:59789"/>
    </ligand>
</feature>
<comment type="subcellular location">
    <subcellularLocation>
        <location evidence="6">Cytoplasm</location>
    </subcellularLocation>
</comment>
<evidence type="ECO:0000259" key="9">
    <source>
        <dbReference type="Pfam" id="PF01728"/>
    </source>
</evidence>
<dbReference type="PANTHER" id="PTHR37524">
    <property type="entry name" value="RIBOSOMAL RNA LARGE SUBUNIT METHYLTRANSFERASE M"/>
    <property type="match status" value="1"/>
</dbReference>